<dbReference type="AlphaFoldDB" id="A0A4Y2TUW4"/>
<evidence type="ECO:0000313" key="1">
    <source>
        <dbReference type="EMBL" id="GBO04393.1"/>
    </source>
</evidence>
<comment type="caution">
    <text evidence="1">The sequence shown here is derived from an EMBL/GenBank/DDBJ whole genome shotgun (WGS) entry which is preliminary data.</text>
</comment>
<accession>A0A4Y2TUW4</accession>
<sequence length="28" mass="2939">MRDAAVARAINGHGPTPPIGSAYYHCRG</sequence>
<reference evidence="1 2" key="1">
    <citation type="journal article" date="2019" name="Sci. Rep.">
        <title>Orb-weaving spider Araneus ventricosus genome elucidates the spidroin gene catalogue.</title>
        <authorList>
            <person name="Kono N."/>
            <person name="Nakamura H."/>
            <person name="Ohtoshi R."/>
            <person name="Moran D.A.P."/>
            <person name="Shinohara A."/>
            <person name="Yoshida Y."/>
            <person name="Fujiwara M."/>
            <person name="Mori M."/>
            <person name="Tomita M."/>
            <person name="Arakawa K."/>
        </authorList>
    </citation>
    <scope>NUCLEOTIDE SEQUENCE [LARGE SCALE GENOMIC DNA]</scope>
</reference>
<name>A0A4Y2TUW4_ARAVE</name>
<keyword evidence="2" id="KW-1185">Reference proteome</keyword>
<proteinExistence type="predicted"/>
<gene>
    <name evidence="1" type="ORF">AVEN_170907_1</name>
</gene>
<feature type="non-terminal residue" evidence="1">
    <location>
        <position position="28"/>
    </location>
</feature>
<organism evidence="1 2">
    <name type="scientific">Araneus ventricosus</name>
    <name type="common">Orbweaver spider</name>
    <name type="synonym">Epeira ventricosa</name>
    <dbReference type="NCBI Taxonomy" id="182803"/>
    <lineage>
        <taxon>Eukaryota</taxon>
        <taxon>Metazoa</taxon>
        <taxon>Ecdysozoa</taxon>
        <taxon>Arthropoda</taxon>
        <taxon>Chelicerata</taxon>
        <taxon>Arachnida</taxon>
        <taxon>Araneae</taxon>
        <taxon>Araneomorphae</taxon>
        <taxon>Entelegynae</taxon>
        <taxon>Araneoidea</taxon>
        <taxon>Araneidae</taxon>
        <taxon>Araneus</taxon>
    </lineage>
</organism>
<dbReference type="Proteomes" id="UP000499080">
    <property type="component" value="Unassembled WGS sequence"/>
</dbReference>
<evidence type="ECO:0000313" key="2">
    <source>
        <dbReference type="Proteomes" id="UP000499080"/>
    </source>
</evidence>
<dbReference type="EMBL" id="BGPR01031369">
    <property type="protein sequence ID" value="GBO04393.1"/>
    <property type="molecule type" value="Genomic_DNA"/>
</dbReference>
<protein>
    <submittedName>
        <fullName evidence="1">Uncharacterized protein</fullName>
    </submittedName>
</protein>